<dbReference type="EMBL" id="CASHSV030000002">
    <property type="protein sequence ID" value="CAJ2634881.1"/>
    <property type="molecule type" value="Genomic_DNA"/>
</dbReference>
<evidence type="ECO:0000313" key="1">
    <source>
        <dbReference type="EMBL" id="CAJ2634881.1"/>
    </source>
</evidence>
<organism evidence="1 2">
    <name type="scientific">Trifolium pratense</name>
    <name type="common">Red clover</name>
    <dbReference type="NCBI Taxonomy" id="57577"/>
    <lineage>
        <taxon>Eukaryota</taxon>
        <taxon>Viridiplantae</taxon>
        <taxon>Streptophyta</taxon>
        <taxon>Embryophyta</taxon>
        <taxon>Tracheophyta</taxon>
        <taxon>Spermatophyta</taxon>
        <taxon>Magnoliopsida</taxon>
        <taxon>eudicotyledons</taxon>
        <taxon>Gunneridae</taxon>
        <taxon>Pentapetalae</taxon>
        <taxon>rosids</taxon>
        <taxon>fabids</taxon>
        <taxon>Fabales</taxon>
        <taxon>Fabaceae</taxon>
        <taxon>Papilionoideae</taxon>
        <taxon>50 kb inversion clade</taxon>
        <taxon>NPAAA clade</taxon>
        <taxon>Hologalegina</taxon>
        <taxon>IRL clade</taxon>
        <taxon>Trifolieae</taxon>
        <taxon>Trifolium</taxon>
    </lineage>
</organism>
<protein>
    <submittedName>
        <fullName evidence="1">Uncharacterized protein</fullName>
    </submittedName>
</protein>
<evidence type="ECO:0000313" key="2">
    <source>
        <dbReference type="Proteomes" id="UP001177021"/>
    </source>
</evidence>
<keyword evidence="2" id="KW-1185">Reference proteome</keyword>
<gene>
    <name evidence="1" type="ORF">MILVUS5_LOCUS5680</name>
</gene>
<reference evidence="1" key="1">
    <citation type="submission" date="2023-10" db="EMBL/GenBank/DDBJ databases">
        <authorList>
            <person name="Rodriguez Cubillos JULIANA M."/>
            <person name="De Vega J."/>
        </authorList>
    </citation>
    <scope>NUCLEOTIDE SEQUENCE</scope>
</reference>
<accession>A0ACB0IQZ4</accession>
<name>A0ACB0IQZ4_TRIPR</name>
<proteinExistence type="predicted"/>
<sequence length="690" mass="75060">MASLTPGLILKLLQAMNTDTRVTGDHRSPLLQLIGIVPALAGSDLFSNQGFYLNLSDSLNSTYVLLSHPDTDLILNNRLQLGQFLYVDRFHFNSPLPIVTNIRPLTTRHPFVGTPEPLVARISSTSRHFTIQPLSDSDDPLSLYLSTNTTQSPISTNQIHHHQQQQQQQKLNNARQPLANRENLPARFSSPATAKRSQSTGKFGKVSAERDPSPAGKGKRSSSPVPSKCVVPSLVSAKDENRRVSREAAIIVPSRYRQPSPTARKQPSPNPRRASISPGRRLSGGIKFSPAVGDASGRKKMVAGIPKISDSLMGSAKTARKNWDEQNVEGESKEKNVAAASKTRVDSQSSIKPQAAMSRRLSDVKSQKSDNNDSSSVDENSMVSSPQRSLELEKSKLVDLGITIHEKKWTDGSVALDAVSANLSKLGKEAMQRKALASAAAAAALQEANVTECIIRNLSMFSDLCSVSKAKNPLPTMDKFFVIYEDVLRSIAMAESVANSHKFATSDDNIHTEQSKSPSLWVDAALATDLEIVSLLTETGTDTTSALQKSLSKRHSLSTPKSHLNVLSSPQSSPSGDVWTRGNGMKETLELGRNLLSEMQMWFLRFVEESLEAGFKVFGENAGGGNKTLPLDGGSIAIVLSHLKRVNAWLDRVVSKGNHSLTDKIEKLKRKIYGFVIQHVGSTFDNSASS</sequence>
<dbReference type="Proteomes" id="UP001177021">
    <property type="component" value="Unassembled WGS sequence"/>
</dbReference>
<comment type="caution">
    <text evidence="1">The sequence shown here is derived from an EMBL/GenBank/DDBJ whole genome shotgun (WGS) entry which is preliminary data.</text>
</comment>